<sequence length="171" mass="18855">MPASRNRTQHTRPRTKDTGPPPTGADEKATLRGFLDYLRDAIADKVAGAPEPQVRTAGVDSGTSLLGLLRHLTYVERFYFLGEDAGDWRATMRPSARDTVDSVLAGYHDTVERANQVIDSCPDLTLAAPRAPRRGPAPSMRWVLVHMIEETSRHTGHADILRERIDGSTGR</sequence>
<dbReference type="RefSeq" id="WP_397707871.1">
    <property type="nucleotide sequence ID" value="NZ_JBIRGN010000001.1"/>
</dbReference>
<name>A0ABW7QHP8_9ACTN</name>
<organism evidence="2 3">
    <name type="scientific">Streptomyces longisporoflavus</name>
    <dbReference type="NCBI Taxonomy" id="28044"/>
    <lineage>
        <taxon>Bacteria</taxon>
        <taxon>Bacillati</taxon>
        <taxon>Actinomycetota</taxon>
        <taxon>Actinomycetes</taxon>
        <taxon>Kitasatosporales</taxon>
        <taxon>Streptomycetaceae</taxon>
        <taxon>Streptomyces</taxon>
    </lineage>
</organism>
<dbReference type="InterPro" id="IPR007061">
    <property type="entry name" value="MST-like"/>
</dbReference>
<reference evidence="2 3" key="1">
    <citation type="submission" date="2024-10" db="EMBL/GenBank/DDBJ databases">
        <title>The Natural Products Discovery Center: Release of the First 8490 Sequenced Strains for Exploring Actinobacteria Biosynthetic Diversity.</title>
        <authorList>
            <person name="Kalkreuter E."/>
            <person name="Kautsar S.A."/>
            <person name="Yang D."/>
            <person name="Bader C.D."/>
            <person name="Teijaro C.N."/>
            <person name="Fluegel L."/>
            <person name="Davis C.M."/>
            <person name="Simpson J.R."/>
            <person name="Lauterbach L."/>
            <person name="Steele A.D."/>
            <person name="Gui C."/>
            <person name="Meng S."/>
            <person name="Li G."/>
            <person name="Viehrig K."/>
            <person name="Ye F."/>
            <person name="Su P."/>
            <person name="Kiefer A.F."/>
            <person name="Nichols A."/>
            <person name="Cepeda A.J."/>
            <person name="Yan W."/>
            <person name="Fan B."/>
            <person name="Jiang Y."/>
            <person name="Adhikari A."/>
            <person name="Zheng C.-J."/>
            <person name="Schuster L."/>
            <person name="Cowan T.M."/>
            <person name="Smanski M.J."/>
            <person name="Chevrette M.G."/>
            <person name="De Carvalho L.P.S."/>
            <person name="Shen B."/>
        </authorList>
    </citation>
    <scope>NUCLEOTIDE SEQUENCE [LARGE SCALE GENOMIC DNA]</scope>
    <source>
        <strain evidence="2 3">NPDC017990</strain>
    </source>
</reference>
<evidence type="ECO:0000313" key="2">
    <source>
        <dbReference type="EMBL" id="MFH8544307.1"/>
    </source>
</evidence>
<dbReference type="Proteomes" id="UP001610818">
    <property type="component" value="Unassembled WGS sequence"/>
</dbReference>
<accession>A0ABW7QHP8</accession>
<dbReference type="InterPro" id="IPR034660">
    <property type="entry name" value="DinB/YfiT-like"/>
</dbReference>
<dbReference type="Pfam" id="PF04978">
    <property type="entry name" value="MST"/>
    <property type="match status" value="1"/>
</dbReference>
<dbReference type="Gene3D" id="1.20.120.450">
    <property type="entry name" value="dinb family like domain"/>
    <property type="match status" value="1"/>
</dbReference>
<keyword evidence="3" id="KW-1185">Reference proteome</keyword>
<evidence type="ECO:0000256" key="1">
    <source>
        <dbReference type="SAM" id="MobiDB-lite"/>
    </source>
</evidence>
<dbReference type="EMBL" id="JBIRGQ010000001">
    <property type="protein sequence ID" value="MFH8544307.1"/>
    <property type="molecule type" value="Genomic_DNA"/>
</dbReference>
<comment type="caution">
    <text evidence="2">The sequence shown here is derived from an EMBL/GenBank/DDBJ whole genome shotgun (WGS) entry which is preliminary data.</text>
</comment>
<feature type="region of interest" description="Disordered" evidence="1">
    <location>
        <begin position="1"/>
        <end position="26"/>
    </location>
</feature>
<gene>
    <name evidence="2" type="ORF">ACH4F9_04755</name>
</gene>
<protein>
    <submittedName>
        <fullName evidence="2">DinB family protein</fullName>
    </submittedName>
</protein>
<proteinExistence type="predicted"/>
<dbReference type="SUPFAM" id="SSF109854">
    <property type="entry name" value="DinB/YfiT-like putative metalloenzymes"/>
    <property type="match status" value="1"/>
</dbReference>
<evidence type="ECO:0000313" key="3">
    <source>
        <dbReference type="Proteomes" id="UP001610818"/>
    </source>
</evidence>